<dbReference type="EMBL" id="JAMZIH010000618">
    <property type="protein sequence ID" value="KAJ1679080.1"/>
    <property type="molecule type" value="Genomic_DNA"/>
</dbReference>
<evidence type="ECO:0000313" key="1">
    <source>
        <dbReference type="EMBL" id="KAJ1679080.1"/>
    </source>
</evidence>
<dbReference type="Proteomes" id="UP001145114">
    <property type="component" value="Unassembled WGS sequence"/>
</dbReference>
<gene>
    <name evidence="1" type="ORF">EV182_002768</name>
</gene>
<accession>A0ACC1HSS0</accession>
<comment type="caution">
    <text evidence="1">The sequence shown here is derived from an EMBL/GenBank/DDBJ whole genome shotgun (WGS) entry which is preliminary data.</text>
</comment>
<organism evidence="1 2">
    <name type="scientific">Spiromyces aspiralis</name>
    <dbReference type="NCBI Taxonomy" id="68401"/>
    <lineage>
        <taxon>Eukaryota</taxon>
        <taxon>Fungi</taxon>
        <taxon>Fungi incertae sedis</taxon>
        <taxon>Zoopagomycota</taxon>
        <taxon>Kickxellomycotina</taxon>
        <taxon>Kickxellomycetes</taxon>
        <taxon>Kickxellales</taxon>
        <taxon>Kickxellaceae</taxon>
        <taxon>Spiromyces</taxon>
    </lineage>
</organism>
<protein>
    <submittedName>
        <fullName evidence="1">Uncharacterized protein</fullName>
    </submittedName>
</protein>
<name>A0ACC1HSS0_9FUNG</name>
<proteinExistence type="predicted"/>
<sequence length="774" mass="87710">MFKRAQSDGTALPRKRTRSSTVNSTGSNRASARVTGNMVSVGKNDWIRLVRDKKLLVDKTDLLLHVMKNDSSDIIFRSRRFGKTMALKMIRDFLNVAGTEEELAERKRLFEDMSVHSADPTFVDKHCGKYPVIYLSLKDVRPTTLDEFRDSMALAIFMATDNWLHAISDTSKAELNDIRDWINQMKSNMRNSIDDSVAIPTLLVKYLSRYYNEQCVVLVDEFDAPVISAPEGIREEIKKYMRRLLSPLAKDDDNVRKFIMAGIDPVNLNTFGSGLNNCKRYPLHEDSDRSRESASPYQFAFGFTEEEVDALIDRVADKMGLLEWQADQLKRVARKWYNGYYACRGVRLYNPWSIMNYIENISKSKENCLEAVKSGCASRYWLSTDDKTTLARYFNMAGGTKELIPVIQELVIDFLKLVDATDESVTEEPASNYVPRFRVNLVDFKPATQRFGDAVRLPSHIDTASSDGEQQWVVSIANSVQGAPATGSLNINEFMTLLYYHGYLSIKDKAYLTIPNYEVLCAWLDLIGMGSSATRLISGMDGRPVLVDHLLSGRYLEFIKHLERILEVQKQGFTIGTYEVSYQMLMSLMLSVFLDSAKYDVAREVVTNQGRADIVVMPRRGAADDGSGRGPMGVLIEIKRADPTKVDADNYSRTIEDARFIADESKDRTERACKRLGKKTFGCLKRLLAEGYNQTIDNKYLDTFNGCCDEALVVVVSFSSGRYLFQFEHFKRLAGDWCLDTERHPIVDYLACPYNWPAGEEAPPPPPPPLSDDV</sequence>
<evidence type="ECO:0000313" key="2">
    <source>
        <dbReference type="Proteomes" id="UP001145114"/>
    </source>
</evidence>
<keyword evidence="2" id="KW-1185">Reference proteome</keyword>
<reference evidence="1" key="1">
    <citation type="submission" date="2022-06" db="EMBL/GenBank/DDBJ databases">
        <title>Phylogenomic reconstructions and comparative analyses of Kickxellomycotina fungi.</title>
        <authorList>
            <person name="Reynolds N.K."/>
            <person name="Stajich J.E."/>
            <person name="Barry K."/>
            <person name="Grigoriev I.V."/>
            <person name="Crous P."/>
            <person name="Smith M.E."/>
        </authorList>
    </citation>
    <scope>NUCLEOTIDE SEQUENCE</scope>
    <source>
        <strain evidence="1">RSA 2271</strain>
    </source>
</reference>